<reference evidence="3" key="1">
    <citation type="submission" date="2021-01" db="EMBL/GenBank/DDBJ databases">
        <title>Caligus Genome Assembly.</title>
        <authorList>
            <person name="Gallardo-Escarate C."/>
        </authorList>
    </citation>
    <scope>NUCLEOTIDE SEQUENCE [LARGE SCALE GENOMIC DNA]</scope>
</reference>
<proteinExistence type="predicted"/>
<gene>
    <name evidence="2" type="ORF">FKW44_017835</name>
</gene>
<feature type="region of interest" description="Disordered" evidence="1">
    <location>
        <begin position="49"/>
        <end position="113"/>
    </location>
</feature>
<dbReference type="AlphaFoldDB" id="A0A7T8GTI4"/>
<evidence type="ECO:0000313" key="3">
    <source>
        <dbReference type="Proteomes" id="UP000595437"/>
    </source>
</evidence>
<sequence length="175" mass="19414">DEAVYEARRLVRDIEEPTQYLSALIRNLIGIVKGLLPCGSGRHFECTEGESFPKEGGVMEQDEEEDMSLRVASMSTSPSKSRKRTLKGPSISPAAPSSLASPSKKPRKGAEDNSFRLRPLDILEKNKKLPKTNGLYQFVLWREALKAEKDRVVILSPSPGVSSGKSHNKRLSFDM</sequence>
<accession>A0A7T8GTI4</accession>
<protein>
    <submittedName>
        <fullName evidence="2">Uncharacterized protein</fullName>
    </submittedName>
</protein>
<dbReference type="OrthoDB" id="10535438at2759"/>
<evidence type="ECO:0000313" key="2">
    <source>
        <dbReference type="EMBL" id="QQP37543.1"/>
    </source>
</evidence>
<keyword evidence="3" id="KW-1185">Reference proteome</keyword>
<feature type="non-terminal residue" evidence="2">
    <location>
        <position position="1"/>
    </location>
</feature>
<evidence type="ECO:0000256" key="1">
    <source>
        <dbReference type="SAM" id="MobiDB-lite"/>
    </source>
</evidence>
<name>A0A7T8GTI4_CALRO</name>
<dbReference type="Proteomes" id="UP000595437">
    <property type="component" value="Chromosome 12"/>
</dbReference>
<feature type="compositionally biased region" description="Low complexity" evidence="1">
    <location>
        <begin position="87"/>
        <end position="103"/>
    </location>
</feature>
<organism evidence="2 3">
    <name type="scientific">Caligus rogercresseyi</name>
    <name type="common">Sea louse</name>
    <dbReference type="NCBI Taxonomy" id="217165"/>
    <lineage>
        <taxon>Eukaryota</taxon>
        <taxon>Metazoa</taxon>
        <taxon>Ecdysozoa</taxon>
        <taxon>Arthropoda</taxon>
        <taxon>Crustacea</taxon>
        <taxon>Multicrustacea</taxon>
        <taxon>Hexanauplia</taxon>
        <taxon>Copepoda</taxon>
        <taxon>Siphonostomatoida</taxon>
        <taxon>Caligidae</taxon>
        <taxon>Caligus</taxon>
    </lineage>
</organism>
<dbReference type="EMBL" id="CP045901">
    <property type="protein sequence ID" value="QQP37543.1"/>
    <property type="molecule type" value="Genomic_DNA"/>
</dbReference>